<dbReference type="CDD" id="cd19411">
    <property type="entry name" value="MCP2201-like_sensor"/>
    <property type="match status" value="1"/>
</dbReference>
<evidence type="ECO:0000256" key="3">
    <source>
        <dbReference type="ARBA" id="ARBA00022481"/>
    </source>
</evidence>
<dbReference type="EMBL" id="LT629972">
    <property type="protein sequence ID" value="SEI23551.1"/>
    <property type="molecule type" value="Genomic_DNA"/>
</dbReference>
<feature type="region of interest" description="Disordered" evidence="11">
    <location>
        <begin position="275"/>
        <end position="307"/>
    </location>
</feature>
<protein>
    <submittedName>
        <fullName evidence="14">Methyl-accepting chemotaxis protein</fullName>
    </submittedName>
</protein>
<evidence type="ECO:0000256" key="2">
    <source>
        <dbReference type="ARBA" id="ARBA00022475"/>
    </source>
</evidence>
<dbReference type="Pfam" id="PF00015">
    <property type="entry name" value="MCPsignal"/>
    <property type="match status" value="1"/>
</dbReference>
<keyword evidence="6 12" id="KW-1133">Transmembrane helix</keyword>
<dbReference type="GO" id="GO:0007165">
    <property type="term" value="P:signal transduction"/>
    <property type="evidence" value="ECO:0007669"/>
    <property type="project" value="UniProtKB-KW"/>
</dbReference>
<evidence type="ECO:0000256" key="7">
    <source>
        <dbReference type="ARBA" id="ARBA00023136"/>
    </source>
</evidence>
<evidence type="ECO:0000256" key="4">
    <source>
        <dbReference type="ARBA" id="ARBA00022500"/>
    </source>
</evidence>
<dbReference type="PRINTS" id="PR00260">
    <property type="entry name" value="CHEMTRNSDUCR"/>
</dbReference>
<evidence type="ECO:0000256" key="5">
    <source>
        <dbReference type="ARBA" id="ARBA00022692"/>
    </source>
</evidence>
<dbReference type="InterPro" id="IPR047347">
    <property type="entry name" value="YvaQ-like_sensor"/>
</dbReference>
<reference evidence="14 15" key="1">
    <citation type="submission" date="2016-10" db="EMBL/GenBank/DDBJ databases">
        <authorList>
            <person name="de Groot N.N."/>
        </authorList>
    </citation>
    <scope>NUCLEOTIDE SEQUENCE [LARGE SCALE GENOMIC DNA]</scope>
    <source>
        <strain evidence="14 15">LMG 2158</strain>
    </source>
</reference>
<dbReference type="GO" id="GO:0005886">
    <property type="term" value="C:plasma membrane"/>
    <property type="evidence" value="ECO:0007669"/>
    <property type="project" value="UniProtKB-SubCell"/>
</dbReference>
<name>A0A1H6PEC6_9PSED</name>
<accession>A0A1H6PEC6</accession>
<evidence type="ECO:0000256" key="1">
    <source>
        <dbReference type="ARBA" id="ARBA00004651"/>
    </source>
</evidence>
<organism evidence="14 15">
    <name type="scientific">Pseudomonas asplenii</name>
    <dbReference type="NCBI Taxonomy" id="53407"/>
    <lineage>
        <taxon>Bacteria</taxon>
        <taxon>Pseudomonadati</taxon>
        <taxon>Pseudomonadota</taxon>
        <taxon>Gammaproteobacteria</taxon>
        <taxon>Pseudomonadales</taxon>
        <taxon>Pseudomonadaceae</taxon>
        <taxon>Pseudomonas</taxon>
    </lineage>
</organism>
<comment type="subcellular location">
    <subcellularLocation>
        <location evidence="1">Cell membrane</location>
        <topology evidence="1">Multi-pass membrane protein</topology>
    </subcellularLocation>
</comment>
<dbReference type="FunFam" id="1.10.287.950:FF:000001">
    <property type="entry name" value="Methyl-accepting chemotaxis sensory transducer"/>
    <property type="match status" value="1"/>
</dbReference>
<evidence type="ECO:0000256" key="8">
    <source>
        <dbReference type="ARBA" id="ARBA00023224"/>
    </source>
</evidence>
<dbReference type="RefSeq" id="WP_019360490.1">
    <property type="nucleotide sequence ID" value="NZ_LT629972.1"/>
</dbReference>
<evidence type="ECO:0000256" key="9">
    <source>
        <dbReference type="ARBA" id="ARBA00029447"/>
    </source>
</evidence>
<dbReference type="Gene3D" id="1.10.287.950">
    <property type="entry name" value="Methyl-accepting chemotaxis protein"/>
    <property type="match status" value="1"/>
</dbReference>
<comment type="similarity">
    <text evidence="9">Belongs to the methyl-accepting chemotaxis (MCP) protein family.</text>
</comment>
<keyword evidence="2" id="KW-1003">Cell membrane</keyword>
<dbReference type="GO" id="GO:0004888">
    <property type="term" value="F:transmembrane signaling receptor activity"/>
    <property type="evidence" value="ECO:0007669"/>
    <property type="project" value="InterPro"/>
</dbReference>
<evidence type="ECO:0000256" key="12">
    <source>
        <dbReference type="SAM" id="Phobius"/>
    </source>
</evidence>
<dbReference type="GO" id="GO:0006935">
    <property type="term" value="P:chemotaxis"/>
    <property type="evidence" value="ECO:0007669"/>
    <property type="project" value="UniProtKB-KW"/>
</dbReference>
<dbReference type="InterPro" id="IPR051310">
    <property type="entry name" value="MCP_chemotaxis"/>
</dbReference>
<dbReference type="PROSITE" id="PS50111">
    <property type="entry name" value="CHEMOTAXIS_TRANSDUC_2"/>
    <property type="match status" value="1"/>
</dbReference>
<feature type="transmembrane region" description="Helical" evidence="12">
    <location>
        <begin position="183"/>
        <end position="205"/>
    </location>
</feature>
<evidence type="ECO:0000313" key="14">
    <source>
        <dbReference type="EMBL" id="SEI23551.1"/>
    </source>
</evidence>
<sequence>MTISKKMILLVMSALLGILLLSGISYQQMNQVFTAANFGNENSVPSIVSLNKLRNTVNTQIQQIYSHILTTDDKAMADIDAAIKTSKNDIQKAIDDYAKLVVDEQDQQLLDADRKVIAELVQGEENVLALSRANRNDDARDAMFSLTRSVLEPLREMLNKHRDYNVKMAEDAAQHADATRRQAALISLTVSIITLVVIALLGGFITRNLLRQLGGEPAYAADVISRIAAGDLTVNVQTKGGDTSSMLAAIKDMAHKLGQIISEVRSNADSLSSASEQISATAQNMSQGASEQAASVEETSASMEQMSASIAQNTENAKVTDGMAGKAAREASEGGQAVRDTVSAMKTIADKISIVDDIAYQTNLLALNAAIEAARAGEHGKGFAVVAAEVRKLAERSQVAAQEISEVAKSSVSLAERAGTLLDQMVPSITKTSDLVQEIAAASEEQTTGVSQINTAMSQLSEITQQSASSSEELAATAEEMSSQAEQLQQLMDFFNVGNTGKPSQETGAKGKVGVARKAARRVVETSGDDLFDDAVPAGFVRFQH</sequence>
<dbReference type="SMART" id="SM00283">
    <property type="entry name" value="MA"/>
    <property type="match status" value="1"/>
</dbReference>
<keyword evidence="8 10" id="KW-0807">Transducer</keyword>
<evidence type="ECO:0000256" key="10">
    <source>
        <dbReference type="PROSITE-ProRule" id="PRU00284"/>
    </source>
</evidence>
<dbReference type="Pfam" id="PF12729">
    <property type="entry name" value="4HB_MCP_1"/>
    <property type="match status" value="1"/>
</dbReference>
<feature type="domain" description="Methyl-accepting transducer" evidence="13">
    <location>
        <begin position="267"/>
        <end position="482"/>
    </location>
</feature>
<dbReference type="AlphaFoldDB" id="A0A1H6PEC6"/>
<evidence type="ECO:0000313" key="15">
    <source>
        <dbReference type="Proteomes" id="UP000182272"/>
    </source>
</evidence>
<keyword evidence="5 12" id="KW-0812">Transmembrane</keyword>
<dbReference type="SUPFAM" id="SSF58104">
    <property type="entry name" value="Methyl-accepting chemotaxis protein (MCP) signaling domain"/>
    <property type="match status" value="1"/>
</dbReference>
<evidence type="ECO:0000256" key="11">
    <source>
        <dbReference type="SAM" id="MobiDB-lite"/>
    </source>
</evidence>
<keyword evidence="4" id="KW-0145">Chemotaxis</keyword>
<proteinExistence type="inferred from homology"/>
<evidence type="ECO:0000259" key="13">
    <source>
        <dbReference type="PROSITE" id="PS50111"/>
    </source>
</evidence>
<gene>
    <name evidence="14" type="ORF">SAMN05216581_5216</name>
</gene>
<dbReference type="PANTHER" id="PTHR43531:SF11">
    <property type="entry name" value="METHYL-ACCEPTING CHEMOTAXIS PROTEIN 3"/>
    <property type="match status" value="1"/>
</dbReference>
<evidence type="ECO:0000256" key="6">
    <source>
        <dbReference type="ARBA" id="ARBA00022989"/>
    </source>
</evidence>
<keyword evidence="7 12" id="KW-0472">Membrane</keyword>
<dbReference type="Proteomes" id="UP000182272">
    <property type="component" value="Chromosome I"/>
</dbReference>
<dbReference type="InterPro" id="IPR024478">
    <property type="entry name" value="HlyB_4HB_MCP"/>
</dbReference>
<dbReference type="PANTHER" id="PTHR43531">
    <property type="entry name" value="PROTEIN ICFG"/>
    <property type="match status" value="1"/>
</dbReference>
<dbReference type="InterPro" id="IPR004089">
    <property type="entry name" value="MCPsignal_dom"/>
</dbReference>
<dbReference type="InterPro" id="IPR004090">
    <property type="entry name" value="Chemotax_Me-accpt_rcpt"/>
</dbReference>
<keyword evidence="3" id="KW-0488">Methylation</keyword>